<dbReference type="InterPro" id="IPR050709">
    <property type="entry name" value="Biotin_Carboxyl_Carrier/Decarb"/>
</dbReference>
<protein>
    <submittedName>
        <fullName evidence="3">Biotin-requiring enzyme</fullName>
    </submittedName>
</protein>
<name>A0A0P1MZZ2_9BACT</name>
<dbReference type="PROSITE" id="PS50968">
    <property type="entry name" value="BIOTINYL_LIPOYL"/>
    <property type="match status" value="1"/>
</dbReference>
<dbReference type="SUPFAM" id="SSF51230">
    <property type="entry name" value="Single hybrid motif"/>
    <property type="match status" value="1"/>
</dbReference>
<accession>A0A0P1MZZ2</accession>
<dbReference type="InterPro" id="IPR011053">
    <property type="entry name" value="Single_hybrid_motif"/>
</dbReference>
<evidence type="ECO:0000259" key="2">
    <source>
        <dbReference type="PROSITE" id="PS50968"/>
    </source>
</evidence>
<reference evidence="4" key="1">
    <citation type="submission" date="2015-11" db="EMBL/GenBank/DDBJ databases">
        <authorList>
            <person name="Varghese N."/>
        </authorList>
    </citation>
    <scope>NUCLEOTIDE SEQUENCE [LARGE SCALE GENOMIC DNA]</scope>
    <source>
        <strain evidence="4">JGI-23</strain>
    </source>
</reference>
<dbReference type="InterPro" id="IPR000089">
    <property type="entry name" value="Biotin_lipoyl"/>
</dbReference>
<gene>
    <name evidence="3" type="ORF">JGI23_01095</name>
</gene>
<keyword evidence="1" id="KW-0092">Biotin</keyword>
<dbReference type="PANTHER" id="PTHR45266">
    <property type="entry name" value="OXALOACETATE DECARBOXYLASE ALPHA CHAIN"/>
    <property type="match status" value="1"/>
</dbReference>
<dbReference type="AlphaFoldDB" id="A0A0P1MZZ2"/>
<evidence type="ECO:0000313" key="3">
    <source>
        <dbReference type="EMBL" id="CUT01722.1"/>
    </source>
</evidence>
<sequence>MKIIVNDFEIEVDLNKIATSNALADENSFEAKIGDKKFEIKVLKISDKEITFSIDNRIFSFAFALNNDFAILTNPIRDYKCKYINKYQSLIDSYRSTSLGESKKDKILKSPMPGLITKIFVKPGTKIKIGDKLLILEAMKMENEIRSDVEGTVEEVFVNEGAAVEKDASLLKISTN</sequence>
<proteinExistence type="predicted"/>
<dbReference type="Pfam" id="PF00364">
    <property type="entry name" value="Biotin_lipoyl"/>
    <property type="match status" value="1"/>
</dbReference>
<evidence type="ECO:0000313" key="4">
    <source>
        <dbReference type="Proteomes" id="UP000199197"/>
    </source>
</evidence>
<dbReference type="RefSeq" id="WP_092349707.1">
    <property type="nucleotide sequence ID" value="NZ_CZVW01000010.1"/>
</dbReference>
<dbReference type="CDD" id="cd06850">
    <property type="entry name" value="biotinyl_domain"/>
    <property type="match status" value="1"/>
</dbReference>
<feature type="domain" description="Lipoyl-binding" evidence="2">
    <location>
        <begin position="96"/>
        <end position="174"/>
    </location>
</feature>
<dbReference type="OrthoDB" id="9812676at2"/>
<dbReference type="EMBL" id="CZVW01000010">
    <property type="protein sequence ID" value="CUT01722.1"/>
    <property type="molecule type" value="Genomic_DNA"/>
</dbReference>
<dbReference type="PANTHER" id="PTHR45266:SF3">
    <property type="entry name" value="OXALOACETATE DECARBOXYLASE ALPHA CHAIN"/>
    <property type="match status" value="1"/>
</dbReference>
<evidence type="ECO:0000256" key="1">
    <source>
        <dbReference type="ARBA" id="ARBA00023267"/>
    </source>
</evidence>
<dbReference type="InterPro" id="IPR001882">
    <property type="entry name" value="Biotin_BS"/>
</dbReference>
<organism evidence="3 4">
    <name type="scientific">Candidatus Chryseopegocella kryptomonas</name>
    <dbReference type="NCBI Taxonomy" id="1633643"/>
    <lineage>
        <taxon>Bacteria</taxon>
        <taxon>Pseudomonadati</taxon>
        <taxon>Candidatus Kryptoniota</taxon>
        <taxon>Candidatus Chryseopegocella</taxon>
    </lineage>
</organism>
<dbReference type="PROSITE" id="PS00188">
    <property type="entry name" value="BIOTIN"/>
    <property type="match status" value="1"/>
</dbReference>
<dbReference type="Proteomes" id="UP000199197">
    <property type="component" value="Unassembled WGS sequence"/>
</dbReference>
<keyword evidence="4" id="KW-1185">Reference proteome</keyword>
<dbReference type="FunFam" id="2.40.50.100:FF:000003">
    <property type="entry name" value="Acetyl-CoA carboxylase biotin carboxyl carrier protein"/>
    <property type="match status" value="1"/>
</dbReference>
<dbReference type="Gene3D" id="2.40.50.100">
    <property type="match status" value="1"/>
</dbReference>